<gene>
    <name evidence="1" type="ORF">PN838_25195</name>
</gene>
<evidence type="ECO:0000313" key="2">
    <source>
        <dbReference type="Proteomes" id="UP001528411"/>
    </source>
</evidence>
<dbReference type="EMBL" id="JAQOMS010000002">
    <property type="protein sequence ID" value="MDC2891419.1"/>
    <property type="molecule type" value="Genomic_DNA"/>
</dbReference>
<organism evidence="1 2">
    <name type="scientific">Psychrosphaera algicola</name>
    <dbReference type="NCBI Taxonomy" id="3023714"/>
    <lineage>
        <taxon>Bacteria</taxon>
        <taxon>Pseudomonadati</taxon>
        <taxon>Pseudomonadota</taxon>
        <taxon>Gammaproteobacteria</taxon>
        <taxon>Alteromonadales</taxon>
        <taxon>Pseudoalteromonadaceae</taxon>
        <taxon>Psychrosphaera</taxon>
    </lineage>
</organism>
<protein>
    <submittedName>
        <fullName evidence="1">Uncharacterized protein</fullName>
    </submittedName>
</protein>
<proteinExistence type="predicted"/>
<dbReference type="Proteomes" id="UP001528411">
    <property type="component" value="Unassembled WGS sequence"/>
</dbReference>
<evidence type="ECO:0000313" key="1">
    <source>
        <dbReference type="EMBL" id="MDC2891419.1"/>
    </source>
</evidence>
<name>A0ABT5FJP2_9GAMM</name>
<sequence length="266" mass="30489">MVRHGLIDINEYNQNKSKFAFVSNREFEMRPTIAPSCDVTDKPNLHIYLLDASIEPKVKSWLQANNIASSHSHQLSFSTDMDTNLFNLNTGLPGIYRYANSDTPLEINKLFDQQKLTIQIHQQTFDIEQDFGKLSDHRVFLFYQSKSEQLFYRTTAIFVGFESFGDVPISAQNIVASYIDKGLNCPEFVRDNLLDSTLEDVQFTDVASNYSDGYFHLIYKDKSMLFSKGQLVSNKTFSTNKNVNEPMDIEAVHKAIVKINGRRITK</sequence>
<accession>A0ABT5FJP2</accession>
<reference evidence="1 2" key="1">
    <citation type="submission" date="2023-01" db="EMBL/GenBank/DDBJ databases">
        <title>Psychrosphaera sp. nov., isolated from marine algae.</title>
        <authorList>
            <person name="Bayburt H."/>
            <person name="Choi B.J."/>
            <person name="Kim J.M."/>
            <person name="Choi D.G."/>
            <person name="Jeon C.O."/>
        </authorList>
    </citation>
    <scope>NUCLEOTIDE SEQUENCE [LARGE SCALE GENOMIC DNA]</scope>
    <source>
        <strain evidence="1 2">G1-22</strain>
    </source>
</reference>
<dbReference type="RefSeq" id="WP_272182408.1">
    <property type="nucleotide sequence ID" value="NZ_JAQOMS010000002.1"/>
</dbReference>
<keyword evidence="2" id="KW-1185">Reference proteome</keyword>
<comment type="caution">
    <text evidence="1">The sequence shown here is derived from an EMBL/GenBank/DDBJ whole genome shotgun (WGS) entry which is preliminary data.</text>
</comment>